<dbReference type="PANTHER" id="PTHR13349">
    <property type="entry name" value="TRANSLATION MACHINERY-ASSOCIATED PROTEIN 16"/>
    <property type="match status" value="1"/>
</dbReference>
<dbReference type="Gene3D" id="1.20.1440.170">
    <property type="entry name" value="Translation machinery-associated protein 16-like"/>
    <property type="match status" value="1"/>
</dbReference>
<comment type="similarity">
    <text evidence="1">Belongs to the TMA16 family.</text>
</comment>
<evidence type="ECO:0000313" key="3">
    <source>
        <dbReference type="EMBL" id="CAD2213258.1"/>
    </source>
</evidence>
<protein>
    <submittedName>
        <fullName evidence="3">Translation machinery-associated protein 16, putative</fullName>
    </submittedName>
</protein>
<evidence type="ECO:0000313" key="4">
    <source>
        <dbReference type="Proteomes" id="UP000515908"/>
    </source>
</evidence>
<proteinExistence type="inferred from homology"/>
<keyword evidence="4" id="KW-1185">Reference proteome</keyword>
<dbReference type="AlphaFoldDB" id="A0A7G2C0E4"/>
<dbReference type="Pfam" id="PF11176">
    <property type="entry name" value="Tma16"/>
    <property type="match status" value="1"/>
</dbReference>
<dbReference type="VEuPathDB" id="TriTrypDB:ADEAN_000069700"/>
<sequence>MEKIRTRVAREVKSLSHPRDRRVRQIEKREKRGLRVLQQKERQKNQHQQRLNRYEWLKDSVFLLGVAQSEAGCLSEEDVLLLVQVYIERHIREANKLRRERNHPRGLVKQLHNAYEAEMAELRSTQGMMVPQLDTPKAVAKLLEWDGTMEGSKSLDTVTVSLDTRVLERAKVDEVAALLVDVDGEEHQKTARAKRVGVKKTARRVVGGGKANLKLKSTVRKSLKKKRLGSK</sequence>
<dbReference type="Proteomes" id="UP000515908">
    <property type="component" value="Chromosome 01"/>
</dbReference>
<feature type="region of interest" description="Disordered" evidence="2">
    <location>
        <begin position="1"/>
        <end position="23"/>
    </location>
</feature>
<dbReference type="GO" id="GO:0005634">
    <property type="term" value="C:nucleus"/>
    <property type="evidence" value="ECO:0007669"/>
    <property type="project" value="TreeGrafter"/>
</dbReference>
<gene>
    <name evidence="3" type="ORF">ADEAN_000069700</name>
</gene>
<evidence type="ECO:0000256" key="1">
    <source>
        <dbReference type="ARBA" id="ARBA00034127"/>
    </source>
</evidence>
<dbReference type="EMBL" id="LR877145">
    <property type="protein sequence ID" value="CAD2213258.1"/>
    <property type="molecule type" value="Genomic_DNA"/>
</dbReference>
<name>A0A7G2C0E4_9TRYP</name>
<dbReference type="InterPro" id="IPR021346">
    <property type="entry name" value="Tma16"/>
</dbReference>
<evidence type="ECO:0000256" key="2">
    <source>
        <dbReference type="SAM" id="MobiDB-lite"/>
    </source>
</evidence>
<reference evidence="3 4" key="1">
    <citation type="submission" date="2020-08" db="EMBL/GenBank/DDBJ databases">
        <authorList>
            <person name="Newling K."/>
            <person name="Davey J."/>
            <person name="Forrester S."/>
        </authorList>
    </citation>
    <scope>NUCLEOTIDE SEQUENCE [LARGE SCALE GENOMIC DNA]</scope>
    <source>
        <strain evidence="4">Crithidia deanei Carvalho (ATCC PRA-265)</strain>
    </source>
</reference>
<accession>A0A7G2C0E4</accession>
<dbReference type="InterPro" id="IPR038356">
    <property type="entry name" value="Tma16_sf"/>
</dbReference>
<dbReference type="PANTHER" id="PTHR13349:SF2">
    <property type="entry name" value="TRANSLATION MACHINERY-ASSOCIATED PROTEIN 16"/>
    <property type="match status" value="1"/>
</dbReference>
<organism evidence="3 4">
    <name type="scientific">Angomonas deanei</name>
    <dbReference type="NCBI Taxonomy" id="59799"/>
    <lineage>
        <taxon>Eukaryota</taxon>
        <taxon>Discoba</taxon>
        <taxon>Euglenozoa</taxon>
        <taxon>Kinetoplastea</taxon>
        <taxon>Metakinetoplastina</taxon>
        <taxon>Trypanosomatida</taxon>
        <taxon>Trypanosomatidae</taxon>
        <taxon>Strigomonadinae</taxon>
        <taxon>Angomonas</taxon>
    </lineage>
</organism>